<dbReference type="Proteomes" id="UP000030758">
    <property type="component" value="Unassembled WGS sequence"/>
</dbReference>
<sequence length="98" mass="11514">MYWNRLLLHVYVVSVKWERSDKCLCSAGHPILGVKNYCLSEIISLLILDKLLYIRVTCSRHAMPDACKRIILYSTTRTVTSTPRHELLREWKNDHVNN</sequence>
<organism evidence="1">
    <name type="scientific">Trichuris suis</name>
    <name type="common">pig whipworm</name>
    <dbReference type="NCBI Taxonomy" id="68888"/>
    <lineage>
        <taxon>Eukaryota</taxon>
        <taxon>Metazoa</taxon>
        <taxon>Ecdysozoa</taxon>
        <taxon>Nematoda</taxon>
        <taxon>Enoplea</taxon>
        <taxon>Dorylaimia</taxon>
        <taxon>Trichinellida</taxon>
        <taxon>Trichuridae</taxon>
        <taxon>Trichuris</taxon>
    </lineage>
</organism>
<accession>A0A085MSE3</accession>
<evidence type="ECO:0000313" key="1">
    <source>
        <dbReference type="EMBL" id="KFD60139.1"/>
    </source>
</evidence>
<proteinExistence type="predicted"/>
<protein>
    <submittedName>
        <fullName evidence="1">Uncharacterized protein</fullName>
    </submittedName>
</protein>
<dbReference type="AlphaFoldDB" id="A0A085MSE3"/>
<name>A0A085MSE3_9BILA</name>
<reference evidence="1" key="1">
    <citation type="journal article" date="2014" name="Nat. Genet.">
        <title>Genome and transcriptome of the porcine whipworm Trichuris suis.</title>
        <authorList>
            <person name="Jex A.R."/>
            <person name="Nejsum P."/>
            <person name="Schwarz E.M."/>
            <person name="Hu L."/>
            <person name="Young N.D."/>
            <person name="Hall R.S."/>
            <person name="Korhonen P.K."/>
            <person name="Liao S."/>
            <person name="Thamsborg S."/>
            <person name="Xia J."/>
            <person name="Xu P."/>
            <person name="Wang S."/>
            <person name="Scheerlinck J.P."/>
            <person name="Hofmann A."/>
            <person name="Sternberg P.W."/>
            <person name="Wang J."/>
            <person name="Gasser R.B."/>
        </authorList>
    </citation>
    <scope>NUCLEOTIDE SEQUENCE [LARGE SCALE GENOMIC DNA]</scope>
    <source>
        <strain evidence="1">DCEP-RM93F</strain>
    </source>
</reference>
<dbReference type="EMBL" id="KL367692">
    <property type="protein sequence ID" value="KFD60139.1"/>
    <property type="molecule type" value="Genomic_DNA"/>
</dbReference>
<gene>
    <name evidence="1" type="ORF">M514_27691</name>
</gene>